<dbReference type="PANTHER" id="PTHR35561">
    <property type="entry name" value="RNA 2',3'-CYCLIC PHOSPHODIESTERASE"/>
    <property type="match status" value="1"/>
</dbReference>
<evidence type="ECO:0000256" key="1">
    <source>
        <dbReference type="ARBA" id="ARBA00022801"/>
    </source>
</evidence>
<feature type="active site" description="Proton donor" evidence="2">
    <location>
        <position position="43"/>
    </location>
</feature>
<sequence length="191" mass="21079">MDTLRLFWAVTFPEEIRDKIAGVQAAFRKLPLNVKWVETENLHLTIRFIGATDKALVEPLLSTTKGRLAEINAFPLFLRRVGVFPSLKAPRVLWVGVEETASLLHLYRLVEEAVRSFGFPPDAKRFSPHVTLGRFRTGANGALLRQAMGEMGDVELGKFEVGGIELIASELKLSGPVYSPVGRIDFGCASG</sequence>
<reference evidence="4 5" key="1">
    <citation type="submission" date="2018-11" db="EMBL/GenBank/DDBJ databases">
        <title>Genomic Encyclopedia of Type Strains, Phase IV (KMG-IV): sequencing the most valuable type-strain genomes for metagenomic binning, comparative biology and taxonomic classification.</title>
        <authorList>
            <person name="Goeker M."/>
        </authorList>
    </citation>
    <scope>NUCLEOTIDE SEQUENCE [LARGE SCALE GENOMIC DNA]</scope>
    <source>
        <strain evidence="4 5">DSM 102936</strain>
    </source>
</reference>
<dbReference type="Proteomes" id="UP000282654">
    <property type="component" value="Unassembled WGS sequence"/>
</dbReference>
<dbReference type="InterPro" id="IPR004175">
    <property type="entry name" value="RNA_CPDase"/>
</dbReference>
<feature type="short sequence motif" description="HXTX 2" evidence="2">
    <location>
        <begin position="129"/>
        <end position="132"/>
    </location>
</feature>
<feature type="domain" description="Phosphoesterase HXTX" evidence="3">
    <location>
        <begin position="100"/>
        <end position="178"/>
    </location>
</feature>
<dbReference type="EMBL" id="RKRE01000002">
    <property type="protein sequence ID" value="RPF46728.1"/>
    <property type="molecule type" value="Genomic_DNA"/>
</dbReference>
<dbReference type="GO" id="GO:0004113">
    <property type="term" value="F:2',3'-cyclic-nucleotide 3'-phosphodiesterase activity"/>
    <property type="evidence" value="ECO:0007669"/>
    <property type="project" value="InterPro"/>
</dbReference>
<dbReference type="Gene3D" id="3.90.1140.10">
    <property type="entry name" value="Cyclic phosphodiesterase"/>
    <property type="match status" value="1"/>
</dbReference>
<comment type="function">
    <text evidence="2">Hydrolyzes RNA 2',3'-cyclic phosphodiester to an RNA 2'-phosphomonoester.</text>
</comment>
<dbReference type="EC" id="3.1.4.58" evidence="2"/>
<protein>
    <recommendedName>
        <fullName evidence="2">RNA 2',3'-cyclic phosphodiesterase</fullName>
        <shortName evidence="2">RNA 2',3'-CPDase</shortName>
        <ecNumber evidence="2">3.1.4.58</ecNumber>
    </recommendedName>
</protein>
<dbReference type="InterPro" id="IPR009097">
    <property type="entry name" value="Cyclic_Pdiesterase"/>
</dbReference>
<accession>A0A3N5BAN1</accession>
<feature type="short sequence motif" description="HXTX 1" evidence="2">
    <location>
        <begin position="43"/>
        <end position="46"/>
    </location>
</feature>
<evidence type="ECO:0000259" key="3">
    <source>
        <dbReference type="Pfam" id="PF02834"/>
    </source>
</evidence>
<comment type="caution">
    <text evidence="4">The sequence shown here is derived from an EMBL/GenBank/DDBJ whole genome shotgun (WGS) entry which is preliminary data.</text>
</comment>
<proteinExistence type="inferred from homology"/>
<name>A0A3N5BAN1_9THEO</name>
<dbReference type="OrthoDB" id="9789350at2"/>
<gene>
    <name evidence="4" type="ORF">EDD75_0982</name>
</gene>
<keyword evidence="1 2" id="KW-0378">Hydrolase</keyword>
<dbReference type="RefSeq" id="WP_123928863.1">
    <property type="nucleotide sequence ID" value="NZ_RKRE01000002.1"/>
</dbReference>
<dbReference type="PANTHER" id="PTHR35561:SF1">
    <property type="entry name" value="RNA 2',3'-CYCLIC PHOSPHODIESTERASE"/>
    <property type="match status" value="1"/>
</dbReference>
<comment type="similarity">
    <text evidence="2">Belongs to the 2H phosphoesterase superfamily. ThpR family.</text>
</comment>
<evidence type="ECO:0000256" key="2">
    <source>
        <dbReference type="HAMAP-Rule" id="MF_01940"/>
    </source>
</evidence>
<dbReference type="InterPro" id="IPR014051">
    <property type="entry name" value="Phosphoesterase_HXTX"/>
</dbReference>
<keyword evidence="4" id="KW-0436">Ligase</keyword>
<comment type="catalytic activity">
    <reaction evidence="2">
        <text>a 3'-end 2',3'-cyclophospho-ribonucleotide-RNA + H2O = a 3'-end 2'-phospho-ribonucleotide-RNA + H(+)</text>
        <dbReference type="Rhea" id="RHEA:11828"/>
        <dbReference type="Rhea" id="RHEA-COMP:10464"/>
        <dbReference type="Rhea" id="RHEA-COMP:17353"/>
        <dbReference type="ChEBI" id="CHEBI:15377"/>
        <dbReference type="ChEBI" id="CHEBI:15378"/>
        <dbReference type="ChEBI" id="CHEBI:83064"/>
        <dbReference type="ChEBI" id="CHEBI:173113"/>
        <dbReference type="EC" id="3.1.4.58"/>
    </reaction>
</comment>
<evidence type="ECO:0000313" key="5">
    <source>
        <dbReference type="Proteomes" id="UP000282654"/>
    </source>
</evidence>
<dbReference type="HAMAP" id="MF_01940">
    <property type="entry name" value="RNA_CPDase"/>
    <property type="match status" value="1"/>
</dbReference>
<organism evidence="4 5">
    <name type="scientific">Thermodesulfitimonas autotrophica</name>
    <dbReference type="NCBI Taxonomy" id="1894989"/>
    <lineage>
        <taxon>Bacteria</taxon>
        <taxon>Bacillati</taxon>
        <taxon>Bacillota</taxon>
        <taxon>Clostridia</taxon>
        <taxon>Thermoanaerobacterales</taxon>
        <taxon>Thermoanaerobacteraceae</taxon>
        <taxon>Thermodesulfitimonas</taxon>
    </lineage>
</organism>
<dbReference type="AlphaFoldDB" id="A0A3N5BAN1"/>
<dbReference type="SUPFAM" id="SSF55144">
    <property type="entry name" value="LigT-like"/>
    <property type="match status" value="1"/>
</dbReference>
<dbReference type="GO" id="GO:0008664">
    <property type="term" value="F:RNA 2',3'-cyclic 3'-phosphodiesterase activity"/>
    <property type="evidence" value="ECO:0007669"/>
    <property type="project" value="UniProtKB-EC"/>
</dbReference>
<dbReference type="Pfam" id="PF02834">
    <property type="entry name" value="LigT_PEase"/>
    <property type="match status" value="2"/>
</dbReference>
<evidence type="ECO:0000313" key="4">
    <source>
        <dbReference type="EMBL" id="RPF46728.1"/>
    </source>
</evidence>
<keyword evidence="5" id="KW-1185">Reference proteome</keyword>
<dbReference type="NCBIfam" id="TIGR02258">
    <property type="entry name" value="2_5_ligase"/>
    <property type="match status" value="1"/>
</dbReference>
<feature type="active site" description="Proton acceptor" evidence="2">
    <location>
        <position position="129"/>
    </location>
</feature>
<feature type="domain" description="Phosphoesterase HXTX" evidence="3">
    <location>
        <begin position="12"/>
        <end position="94"/>
    </location>
</feature>
<dbReference type="GO" id="GO:0016874">
    <property type="term" value="F:ligase activity"/>
    <property type="evidence" value="ECO:0007669"/>
    <property type="project" value="UniProtKB-KW"/>
</dbReference>